<dbReference type="RefSeq" id="WP_236892241.1">
    <property type="nucleotide sequence ID" value="NZ_AP024488.1"/>
</dbReference>
<accession>A0ABM7PE41</accession>
<organism evidence="2 3">
    <name type="scientific">Desulfoluna limicola</name>
    <dbReference type="NCBI Taxonomy" id="2810562"/>
    <lineage>
        <taxon>Bacteria</taxon>
        <taxon>Pseudomonadati</taxon>
        <taxon>Thermodesulfobacteriota</taxon>
        <taxon>Desulfobacteria</taxon>
        <taxon>Desulfobacterales</taxon>
        <taxon>Desulfolunaceae</taxon>
        <taxon>Desulfoluna</taxon>
    </lineage>
</organism>
<gene>
    <name evidence="2" type="ORF">DSLASN_15240</name>
</gene>
<keyword evidence="1" id="KW-0812">Transmembrane</keyword>
<keyword evidence="3" id="KW-1185">Reference proteome</keyword>
<proteinExistence type="predicted"/>
<protein>
    <recommendedName>
        <fullName evidence="4">EF-hand domain-containing protein</fullName>
    </recommendedName>
</protein>
<keyword evidence="1" id="KW-0472">Membrane</keyword>
<feature type="transmembrane region" description="Helical" evidence="1">
    <location>
        <begin position="12"/>
        <end position="31"/>
    </location>
</feature>
<evidence type="ECO:0000313" key="3">
    <source>
        <dbReference type="Proteomes" id="UP001320148"/>
    </source>
</evidence>
<dbReference type="EMBL" id="AP024488">
    <property type="protein sequence ID" value="BCS95892.1"/>
    <property type="molecule type" value="Genomic_DNA"/>
</dbReference>
<dbReference type="Proteomes" id="UP001320148">
    <property type="component" value="Chromosome"/>
</dbReference>
<sequence>METIHNTNMNGLLRAAVVLVCVLFLAVLTMGCDDDDSFESNLEEAKIAIDDGNYDKAVSILTAMSQTGEVLDVLASAYAGLVGIDTLEILREVEEGDDDSTDGSIDLIGQVLGGRADNALTCAMVETNLSILNLAITALFASTGNDLNTLTEDGKVTLAIYGFTDFILVLGDILCDNYGPTVVPANTVILTEAWIKALETDYGVDFDTIRVGAGQLASINQDIAYVGMGITALDGDNDLAEEFVAFIVEIGGGDGTVTEAELRAFLEGL</sequence>
<keyword evidence="1" id="KW-1133">Transmembrane helix</keyword>
<reference evidence="2 3" key="1">
    <citation type="submission" date="2021-02" db="EMBL/GenBank/DDBJ databases">
        <title>Complete genome of Desulfoluna sp. strain ASN36.</title>
        <authorList>
            <person name="Takahashi A."/>
            <person name="Kojima H."/>
            <person name="Fukui M."/>
        </authorList>
    </citation>
    <scope>NUCLEOTIDE SEQUENCE [LARGE SCALE GENOMIC DNA]</scope>
    <source>
        <strain evidence="2 3">ASN36</strain>
    </source>
</reference>
<evidence type="ECO:0008006" key="4">
    <source>
        <dbReference type="Google" id="ProtNLM"/>
    </source>
</evidence>
<evidence type="ECO:0000313" key="2">
    <source>
        <dbReference type="EMBL" id="BCS95892.1"/>
    </source>
</evidence>
<name>A0ABM7PE41_9BACT</name>
<evidence type="ECO:0000256" key="1">
    <source>
        <dbReference type="SAM" id="Phobius"/>
    </source>
</evidence>